<sequence>MLNAYYDDADRLTDRTVGWKRIRDGEETRCAVELYVNSTLERTAQHFAVLLCDAKAIRAFARILHRDASDRAIAAHVRVNKSRPTVLRLELESADTSAATLATELRRCVLTTRGERVRRMHDAVDSCLRETLLSHASVVHVLLPLHIASTLGVDAVAWQRHLISRSFEVALIRPDHMHGDFILTVPVLGAFDESGEISLVTECIQMHVRFDRVRQFWIHDFVSASRRASVAASIVSDLIAEQVRRVLRIQTASKPPRRIVRGNHKSGYLWYLDTVSKGVGCKEAAVRDDRSASGVAKLIGDCLLPSTCDTFLRLQGSDDCLDTRCDRSVSRAPCIKTAATDVLNPSVLYGQYRNMLKQQFKGFSATTGHEMDHSIHGTGKSLTRMLRAVRLLDASTRLTAVYHGHTRVDPEEGRRRACQPVLVTMHIDRVQTFTDAVSLSSIIGRKIATRPWYAHDCDSHSEAITIYSQKQMSVARDVRSCRNNRMVWYVATHDSPKLQVLLTPVGVEMTTARASCAHTYNRLCDAKLWPQNSMAHAECIAEGDKPAFKHHAKTAANEYRSRPGDASDPETQIRAYELLEHCRLDMAVAICENVFNIPVHVVDGGLAETVQRRCRWYAHTNGIGVRKAFRGDGGVMWQLAMNNVACTKPALRPTVADFEKCPPHAYLSMHESLYHAVRICAVRWPGVCTQPPDLDHLHAADEAERNSDFQCLRSGMVDTVPVERLRKYKTAHANLESAADSVWVYSRVCVYPAREHLTDEMHTSRGRCGTVRMHACSLRWYRRSCGAPEVRIVPHQKDQQCIPGLRVSVDDAPHDQVANGTGYDVPGNIDQGRIVSDEGGFLLTNVALDALVTARCELKNVVVHLLLPAFAVTTPSAFASTPAAQSTPAAASQQPAQAPKPAITITLRPIHHRVHDLPRAPPPPPPPRPASAATASPSPEPPPPSSPPPPTTTLTYTSGVTNITYQKATADGEWMCVNFYADDYPANTTSVAVQHDEVPQGAVSTYTQFLLDGNSTGTTRSACLFDTRGVYSTRITVTQIDELTGDAAHVTSEYRFHIVDPSPPPPMPPPRLLPRPTPTSETDAASMLPPPPPSPPPPQSIRRVPERE</sequence>
<feature type="region of interest" description="Disordered" evidence="1">
    <location>
        <begin position="914"/>
        <end position="953"/>
    </location>
</feature>
<dbReference type="AlphaFoldDB" id="A0AAE0F2F9"/>
<keyword evidence="3" id="KW-1185">Reference proteome</keyword>
<feature type="compositionally biased region" description="Pro residues" evidence="1">
    <location>
        <begin position="1061"/>
        <end position="1077"/>
    </location>
</feature>
<feature type="region of interest" description="Disordered" evidence="1">
    <location>
        <begin position="1058"/>
        <end position="1108"/>
    </location>
</feature>
<dbReference type="PANTHER" id="PTHR24216:SF65">
    <property type="entry name" value="PAXILLIN-LIKE PROTEIN 1"/>
    <property type="match status" value="1"/>
</dbReference>
<proteinExistence type="predicted"/>
<evidence type="ECO:0000256" key="1">
    <source>
        <dbReference type="SAM" id="MobiDB-lite"/>
    </source>
</evidence>
<name>A0AAE0F2F9_9CHLO</name>
<comment type="caution">
    <text evidence="2">The sequence shown here is derived from an EMBL/GenBank/DDBJ whole genome shotgun (WGS) entry which is preliminary data.</text>
</comment>
<reference evidence="2 3" key="1">
    <citation type="journal article" date="2015" name="Genome Biol. Evol.">
        <title>Comparative Genomics of a Bacterivorous Green Alga Reveals Evolutionary Causalities and Consequences of Phago-Mixotrophic Mode of Nutrition.</title>
        <authorList>
            <person name="Burns J.A."/>
            <person name="Paasch A."/>
            <person name="Narechania A."/>
            <person name="Kim E."/>
        </authorList>
    </citation>
    <scope>NUCLEOTIDE SEQUENCE [LARGE SCALE GENOMIC DNA]</scope>
    <source>
        <strain evidence="2 3">PLY_AMNH</strain>
    </source>
</reference>
<protein>
    <submittedName>
        <fullName evidence="2">Uncharacterized protein</fullName>
    </submittedName>
</protein>
<feature type="compositionally biased region" description="Pro residues" evidence="1">
    <location>
        <begin position="938"/>
        <end position="951"/>
    </location>
</feature>
<dbReference type="EMBL" id="LGRX02027229">
    <property type="protein sequence ID" value="KAK3249636.1"/>
    <property type="molecule type" value="Genomic_DNA"/>
</dbReference>
<evidence type="ECO:0000313" key="2">
    <source>
        <dbReference type="EMBL" id="KAK3249636.1"/>
    </source>
</evidence>
<organism evidence="2 3">
    <name type="scientific">Cymbomonas tetramitiformis</name>
    <dbReference type="NCBI Taxonomy" id="36881"/>
    <lineage>
        <taxon>Eukaryota</taxon>
        <taxon>Viridiplantae</taxon>
        <taxon>Chlorophyta</taxon>
        <taxon>Pyramimonadophyceae</taxon>
        <taxon>Pyramimonadales</taxon>
        <taxon>Pyramimonadaceae</taxon>
        <taxon>Cymbomonas</taxon>
    </lineage>
</organism>
<evidence type="ECO:0000313" key="3">
    <source>
        <dbReference type="Proteomes" id="UP001190700"/>
    </source>
</evidence>
<dbReference type="PANTHER" id="PTHR24216">
    <property type="entry name" value="PAXILLIN-RELATED"/>
    <property type="match status" value="1"/>
</dbReference>
<feature type="compositionally biased region" description="Pro residues" evidence="1">
    <location>
        <begin position="919"/>
        <end position="929"/>
    </location>
</feature>
<dbReference type="Proteomes" id="UP001190700">
    <property type="component" value="Unassembled WGS sequence"/>
</dbReference>
<feature type="compositionally biased region" description="Pro residues" evidence="1">
    <location>
        <begin position="1088"/>
        <end position="1099"/>
    </location>
</feature>
<accession>A0AAE0F2F9</accession>
<gene>
    <name evidence="2" type="ORF">CYMTET_40916</name>
</gene>